<keyword evidence="3" id="KW-0812">Transmembrane</keyword>
<comment type="catalytic activity">
    <reaction evidence="2">
        <text>2 GTP = 3',3'-c-di-GMP + 2 diphosphate</text>
        <dbReference type="Rhea" id="RHEA:24898"/>
        <dbReference type="ChEBI" id="CHEBI:33019"/>
        <dbReference type="ChEBI" id="CHEBI:37565"/>
        <dbReference type="ChEBI" id="CHEBI:58805"/>
        <dbReference type="EC" id="2.7.7.65"/>
    </reaction>
</comment>
<dbReference type="GO" id="GO:0007165">
    <property type="term" value="P:signal transduction"/>
    <property type="evidence" value="ECO:0007669"/>
    <property type="project" value="InterPro"/>
</dbReference>
<dbReference type="GO" id="GO:0043709">
    <property type="term" value="P:cell adhesion involved in single-species biofilm formation"/>
    <property type="evidence" value="ECO:0007669"/>
    <property type="project" value="TreeGrafter"/>
</dbReference>
<dbReference type="CDD" id="cd06225">
    <property type="entry name" value="HAMP"/>
    <property type="match status" value="1"/>
</dbReference>
<evidence type="ECO:0000259" key="4">
    <source>
        <dbReference type="PROSITE" id="PS50885"/>
    </source>
</evidence>
<dbReference type="Pfam" id="PF00990">
    <property type="entry name" value="GGDEF"/>
    <property type="match status" value="1"/>
</dbReference>
<dbReference type="GO" id="GO:0052621">
    <property type="term" value="F:diguanylate cyclase activity"/>
    <property type="evidence" value="ECO:0007669"/>
    <property type="project" value="UniProtKB-EC"/>
</dbReference>
<dbReference type="Pfam" id="PF00672">
    <property type="entry name" value="HAMP"/>
    <property type="match status" value="1"/>
</dbReference>
<dbReference type="InterPro" id="IPR000160">
    <property type="entry name" value="GGDEF_dom"/>
</dbReference>
<evidence type="ECO:0000256" key="2">
    <source>
        <dbReference type="ARBA" id="ARBA00034247"/>
    </source>
</evidence>
<evidence type="ECO:0000313" key="6">
    <source>
        <dbReference type="EMBL" id="EDQ32413.1"/>
    </source>
</evidence>
<dbReference type="Proteomes" id="UP000004291">
    <property type="component" value="Chromosome"/>
</dbReference>
<keyword evidence="3" id="KW-1133">Transmembrane helix</keyword>
<dbReference type="EMBL" id="ABIA03000004">
    <property type="protein sequence ID" value="EDQ32413.1"/>
    <property type="molecule type" value="Genomic_DNA"/>
</dbReference>
<evidence type="ECO:0000313" key="7">
    <source>
        <dbReference type="Proteomes" id="UP000004291"/>
    </source>
</evidence>
<feature type="domain" description="HAMP" evidence="4">
    <location>
        <begin position="210"/>
        <end position="262"/>
    </location>
</feature>
<dbReference type="GO" id="GO:0005886">
    <property type="term" value="C:plasma membrane"/>
    <property type="evidence" value="ECO:0007669"/>
    <property type="project" value="TreeGrafter"/>
</dbReference>
<sequence length="442" mass="48439">MLKNVSLRFWITLSMLITLTPLALSAVGSYGLLNYGVIAPFHEVVKRKDSQIVPGQQLRILILESMAPVDEFVVGGNPDKQARYQALRARISALFMDLDGSITDDASASKALLTDARATWAAADGFANELFSMPLRTADARAVAAMERRFHDELLQASDELEILLDRMITAIDAEGARAALFLERSLWMAGIAGLVSLMCIVLGVGVIGRIMSTSVDRLVQGANHFAEGNRSHRIHVELPPELNRVAQEFNHMIGRIHEAEEVLSEMARRDELTGLANRRAFEATLPDMMGRAKRFEEQFTLLAIDIDHFKQVNDTHGHAAGDEVLRAVARTMMDTMRDGDRVFRVGGEEFAVLLPRTDGAPARLAAERIRQAVEMAPVSLKATEIAVTVSIGMASTLDFPEKSDLLEAADAALYRAKHEGRNRIIVNRPGSMGSKKSGVAA</sequence>
<dbReference type="STRING" id="411684.HPDFL43_11456"/>
<dbReference type="InterPro" id="IPR029787">
    <property type="entry name" value="Nucleotide_cyclase"/>
</dbReference>
<evidence type="ECO:0000256" key="1">
    <source>
        <dbReference type="ARBA" id="ARBA00012528"/>
    </source>
</evidence>
<dbReference type="Gene3D" id="3.30.70.270">
    <property type="match status" value="1"/>
</dbReference>
<comment type="caution">
    <text evidence="6">The sequence shown here is derived from an EMBL/GenBank/DDBJ whole genome shotgun (WGS) entry which is preliminary data.</text>
</comment>
<feature type="domain" description="GGDEF" evidence="5">
    <location>
        <begin position="298"/>
        <end position="430"/>
    </location>
</feature>
<dbReference type="InterPro" id="IPR050469">
    <property type="entry name" value="Diguanylate_Cyclase"/>
</dbReference>
<keyword evidence="7" id="KW-1185">Reference proteome</keyword>
<dbReference type="NCBIfam" id="TIGR00254">
    <property type="entry name" value="GGDEF"/>
    <property type="match status" value="1"/>
</dbReference>
<dbReference type="eggNOG" id="COG3706">
    <property type="taxonomic scope" value="Bacteria"/>
</dbReference>
<organism evidence="6 7">
    <name type="scientific">Hoeflea phototrophica (strain DSM 17068 / NCIMB 14078 / DFL-43)</name>
    <dbReference type="NCBI Taxonomy" id="411684"/>
    <lineage>
        <taxon>Bacteria</taxon>
        <taxon>Pseudomonadati</taxon>
        <taxon>Pseudomonadota</taxon>
        <taxon>Alphaproteobacteria</taxon>
        <taxon>Hyphomicrobiales</taxon>
        <taxon>Rhizobiaceae</taxon>
        <taxon>Hoeflea</taxon>
    </lineage>
</organism>
<dbReference type="CDD" id="cd01949">
    <property type="entry name" value="GGDEF"/>
    <property type="match status" value="1"/>
</dbReference>
<keyword evidence="3" id="KW-0472">Membrane</keyword>
<dbReference type="RefSeq" id="WP_007198062.1">
    <property type="nucleotide sequence ID" value="NZ_CM002917.1"/>
</dbReference>
<evidence type="ECO:0000259" key="5">
    <source>
        <dbReference type="PROSITE" id="PS50887"/>
    </source>
</evidence>
<evidence type="ECO:0000256" key="3">
    <source>
        <dbReference type="SAM" id="Phobius"/>
    </source>
</evidence>
<reference evidence="6 7" key="2">
    <citation type="submission" date="2012-06" db="EMBL/GenBank/DDBJ databases">
        <authorList>
            <person name="Fiebig A."/>
        </authorList>
    </citation>
    <scope>NUCLEOTIDE SEQUENCE [LARGE SCALE GENOMIC DNA]</scope>
    <source>
        <strain evidence="6 7">DFL-43</strain>
    </source>
</reference>
<dbReference type="Gene3D" id="6.10.340.10">
    <property type="match status" value="1"/>
</dbReference>
<feature type="transmembrane region" description="Helical" evidence="3">
    <location>
        <begin position="187"/>
        <end position="208"/>
    </location>
</feature>
<dbReference type="InterPro" id="IPR043128">
    <property type="entry name" value="Rev_trsase/Diguanyl_cyclase"/>
</dbReference>
<dbReference type="FunFam" id="3.30.70.270:FF:000001">
    <property type="entry name" value="Diguanylate cyclase domain protein"/>
    <property type="match status" value="1"/>
</dbReference>
<protein>
    <recommendedName>
        <fullName evidence="1">diguanylate cyclase</fullName>
        <ecNumber evidence="1">2.7.7.65</ecNumber>
    </recommendedName>
</protein>
<dbReference type="PANTHER" id="PTHR45138:SF9">
    <property type="entry name" value="DIGUANYLATE CYCLASE DGCM-RELATED"/>
    <property type="match status" value="1"/>
</dbReference>
<dbReference type="HOGENOM" id="CLU_623853_0_0_5"/>
<accession>A9DAY4</accession>
<dbReference type="AlphaFoldDB" id="A9DAY4"/>
<dbReference type="InterPro" id="IPR003660">
    <property type="entry name" value="HAMP_dom"/>
</dbReference>
<dbReference type="PANTHER" id="PTHR45138">
    <property type="entry name" value="REGULATORY COMPONENTS OF SENSORY TRANSDUCTION SYSTEM"/>
    <property type="match status" value="1"/>
</dbReference>
<dbReference type="SUPFAM" id="SSF158472">
    <property type="entry name" value="HAMP domain-like"/>
    <property type="match status" value="1"/>
</dbReference>
<name>A9DAY4_HOEPD</name>
<dbReference type="PROSITE" id="PS50885">
    <property type="entry name" value="HAMP"/>
    <property type="match status" value="1"/>
</dbReference>
<dbReference type="GO" id="GO:1902201">
    <property type="term" value="P:negative regulation of bacterial-type flagellum-dependent cell motility"/>
    <property type="evidence" value="ECO:0007669"/>
    <property type="project" value="TreeGrafter"/>
</dbReference>
<dbReference type="SMART" id="SM00267">
    <property type="entry name" value="GGDEF"/>
    <property type="match status" value="1"/>
</dbReference>
<dbReference type="OrthoDB" id="9812260at2"/>
<gene>
    <name evidence="6" type="ORF">HPDFL43_11456</name>
</gene>
<dbReference type="PROSITE" id="PS50887">
    <property type="entry name" value="GGDEF"/>
    <property type="match status" value="1"/>
</dbReference>
<dbReference type="EC" id="2.7.7.65" evidence="1"/>
<dbReference type="SMART" id="SM00304">
    <property type="entry name" value="HAMP"/>
    <property type="match status" value="1"/>
</dbReference>
<reference evidence="6 7" key="1">
    <citation type="submission" date="2007-10" db="EMBL/GenBank/DDBJ databases">
        <authorList>
            <person name="Wagner-Dobler I."/>
            <person name="Ferriera S."/>
            <person name="Johnson J."/>
            <person name="Kravitz S."/>
            <person name="Beeson K."/>
            <person name="Sutton G."/>
            <person name="Rogers Y.-H."/>
            <person name="Friedman R."/>
            <person name="Frazier M."/>
            <person name="Venter J.C."/>
        </authorList>
    </citation>
    <scope>NUCLEOTIDE SEQUENCE [LARGE SCALE GENOMIC DNA]</scope>
    <source>
        <strain evidence="6 7">DFL-43</strain>
    </source>
</reference>
<dbReference type="SUPFAM" id="SSF55073">
    <property type="entry name" value="Nucleotide cyclase"/>
    <property type="match status" value="1"/>
</dbReference>
<proteinExistence type="predicted"/>